<evidence type="ECO:0000256" key="7">
    <source>
        <dbReference type="ARBA" id="ARBA00023237"/>
    </source>
</evidence>
<name>A0A1H3ZIN0_ALKAM</name>
<dbReference type="SUPFAM" id="SSF56935">
    <property type="entry name" value="Porins"/>
    <property type="match status" value="1"/>
</dbReference>
<dbReference type="PANTHER" id="PTHR30069:SF29">
    <property type="entry name" value="HEMOGLOBIN AND HEMOGLOBIN-HAPTOGLOBIN-BINDING PROTEIN 1-RELATED"/>
    <property type="match status" value="1"/>
</dbReference>
<evidence type="ECO:0000256" key="2">
    <source>
        <dbReference type="ARBA" id="ARBA00022448"/>
    </source>
</evidence>
<reference evidence="9 10" key="1">
    <citation type="submission" date="2016-10" db="EMBL/GenBank/DDBJ databases">
        <authorList>
            <person name="de Groot N.N."/>
        </authorList>
    </citation>
    <scope>NUCLEOTIDE SEQUENCE [LARGE SCALE GENOMIC DNA]</scope>
    <source>
        <strain evidence="9 10">CGMCC 1.3430</strain>
    </source>
</reference>
<comment type="subcellular location">
    <subcellularLocation>
        <location evidence="1">Cell outer membrane</location>
        <topology evidence="1">Multi-pass membrane protein</topology>
    </subcellularLocation>
</comment>
<evidence type="ECO:0000313" key="9">
    <source>
        <dbReference type="EMBL" id="SEA23583.1"/>
    </source>
</evidence>
<keyword evidence="5" id="KW-0732">Signal</keyword>
<dbReference type="GO" id="GO:0015344">
    <property type="term" value="F:siderophore uptake transmembrane transporter activity"/>
    <property type="evidence" value="ECO:0007669"/>
    <property type="project" value="TreeGrafter"/>
</dbReference>
<evidence type="ECO:0000256" key="1">
    <source>
        <dbReference type="ARBA" id="ARBA00004571"/>
    </source>
</evidence>
<protein>
    <submittedName>
        <fullName evidence="9">Outer membrane receptor proteins, mostly Fe transport</fullName>
    </submittedName>
</protein>
<feature type="region of interest" description="Disordered" evidence="8">
    <location>
        <begin position="19"/>
        <end position="51"/>
    </location>
</feature>
<dbReference type="Gene3D" id="2.40.170.20">
    <property type="entry name" value="TonB-dependent receptor, beta-barrel domain"/>
    <property type="match status" value="1"/>
</dbReference>
<dbReference type="AlphaFoldDB" id="A0A1H3ZIN0"/>
<proteinExistence type="predicted"/>
<dbReference type="EMBL" id="FNRM01000002">
    <property type="protein sequence ID" value="SEA23583.1"/>
    <property type="molecule type" value="Genomic_DNA"/>
</dbReference>
<accession>A0A1H3ZIN0</accession>
<dbReference type="PANTHER" id="PTHR30069">
    <property type="entry name" value="TONB-DEPENDENT OUTER MEMBRANE RECEPTOR"/>
    <property type="match status" value="1"/>
</dbReference>
<dbReference type="Proteomes" id="UP000198773">
    <property type="component" value="Unassembled WGS sequence"/>
</dbReference>
<keyword evidence="10" id="KW-1185">Reference proteome</keyword>
<keyword evidence="4" id="KW-0812">Transmembrane</keyword>
<dbReference type="OrthoDB" id="9145970at2"/>
<keyword evidence="2" id="KW-0813">Transport</keyword>
<feature type="compositionally biased region" description="Polar residues" evidence="8">
    <location>
        <begin position="40"/>
        <end position="49"/>
    </location>
</feature>
<keyword evidence="3" id="KW-1134">Transmembrane beta strand</keyword>
<dbReference type="STRING" id="152573.SAMN04488051_102207"/>
<sequence>MITLSLLAASIAAAVGSASPNLPSVSKESNQVERMEVTGRRNQAQSEPTEQTERLLSVAGLMGDPMEAIYTLPGVVQSPFGQPVVRGTSPDDTTFLLDSQRTGSLVNVIYGSALNPELLRDFTLHPAAYSAEYGWATGGIFAAELRDPRQQKPAAILDLNMLRTSLLVEGALSDNQSFYAGYRRSTMQYFIKNNEELDQGETITRVPILDDYQLRYQWRPGTQHKWTFTALGASEKAGLNLSEASEAGRTNPEFIGDLFLNTSWHSQQLSYEFFAAPRQHWIIRAANLTENEHFGYGDEQFIRSKTQREQLSLHWHQPLSTTIQLVTGVELERLELDYQFDAILYYCTDHQADCDDNRGGRERDQDRLSIQSKTAFINAEWQLHPSLQWVLGSRLETQNYTNQSSLQPRTSIHWFPVPQLELIASAGRHQRLADLEKILPRIGNPELDTPMANHYNLAAKLQLSHDWRLRLDLYQQTMYRLARAIPVEQDPQQLRYLSDMRGESKGIELLLEALGDGRWSGWLAASYSQSNRYDPNTEQQSRYRMETPLVLSAVINYRPGNNWQYAAVLTGRSGMLYSPIIGAKPNPHYDGYLLPVYGEFNSKRLPYYHRLDVEAKRSASLFSYPAEFTFAIRNVLNQNNVSGYYLLHDQQEPDGYRINKDVDLGIFPYVGMKLWF</sequence>
<gene>
    <name evidence="9" type="ORF">SAMN04488051_102207</name>
</gene>
<evidence type="ECO:0000256" key="8">
    <source>
        <dbReference type="SAM" id="MobiDB-lite"/>
    </source>
</evidence>
<keyword evidence="7" id="KW-0998">Cell outer membrane</keyword>
<feature type="compositionally biased region" description="Polar residues" evidence="8">
    <location>
        <begin position="20"/>
        <end position="29"/>
    </location>
</feature>
<dbReference type="InterPro" id="IPR036942">
    <property type="entry name" value="Beta-barrel_TonB_sf"/>
</dbReference>
<evidence type="ECO:0000256" key="3">
    <source>
        <dbReference type="ARBA" id="ARBA00022452"/>
    </source>
</evidence>
<organism evidence="9 10">
    <name type="scientific">Alkalimonas amylolytica</name>
    <dbReference type="NCBI Taxonomy" id="152573"/>
    <lineage>
        <taxon>Bacteria</taxon>
        <taxon>Pseudomonadati</taxon>
        <taxon>Pseudomonadota</taxon>
        <taxon>Gammaproteobacteria</taxon>
        <taxon>Alkalimonas</taxon>
    </lineage>
</organism>
<dbReference type="GO" id="GO:0009279">
    <property type="term" value="C:cell outer membrane"/>
    <property type="evidence" value="ECO:0007669"/>
    <property type="project" value="UniProtKB-SubCell"/>
</dbReference>
<evidence type="ECO:0000256" key="6">
    <source>
        <dbReference type="ARBA" id="ARBA00023136"/>
    </source>
</evidence>
<dbReference type="InterPro" id="IPR039426">
    <property type="entry name" value="TonB-dep_rcpt-like"/>
</dbReference>
<evidence type="ECO:0000313" key="10">
    <source>
        <dbReference type="Proteomes" id="UP000198773"/>
    </source>
</evidence>
<keyword evidence="9" id="KW-0675">Receptor</keyword>
<dbReference type="GO" id="GO:0044718">
    <property type="term" value="P:siderophore transmembrane transport"/>
    <property type="evidence" value="ECO:0007669"/>
    <property type="project" value="TreeGrafter"/>
</dbReference>
<evidence type="ECO:0000256" key="5">
    <source>
        <dbReference type="ARBA" id="ARBA00022729"/>
    </source>
</evidence>
<dbReference type="RefSeq" id="WP_091340245.1">
    <property type="nucleotide sequence ID" value="NZ_FNRM01000002.1"/>
</dbReference>
<keyword evidence="6" id="KW-0472">Membrane</keyword>
<feature type="compositionally biased region" description="Basic and acidic residues" evidence="8">
    <location>
        <begin position="30"/>
        <end position="39"/>
    </location>
</feature>
<evidence type="ECO:0000256" key="4">
    <source>
        <dbReference type="ARBA" id="ARBA00022692"/>
    </source>
</evidence>